<dbReference type="AlphaFoldDB" id="A0A0R1KN18"/>
<dbReference type="PANTHER" id="PTHR13696:SF52">
    <property type="entry name" value="PARA FAMILY PROTEIN CT_582"/>
    <property type="match status" value="1"/>
</dbReference>
<name>A0A0R1KN18_9LACO</name>
<keyword evidence="3" id="KW-1185">Reference proteome</keyword>
<dbReference type="Proteomes" id="UP000051515">
    <property type="component" value="Unassembled WGS sequence"/>
</dbReference>
<dbReference type="InterPro" id="IPR027417">
    <property type="entry name" value="P-loop_NTPase"/>
</dbReference>
<evidence type="ECO:0000313" key="3">
    <source>
        <dbReference type="Proteomes" id="UP000051515"/>
    </source>
</evidence>
<dbReference type="Gene3D" id="3.40.50.300">
    <property type="entry name" value="P-loop containing nucleotide triphosphate hydrolases"/>
    <property type="match status" value="1"/>
</dbReference>
<gene>
    <name evidence="2" type="ORF">FC78_GL000024</name>
</gene>
<accession>A0A0R1KN18</accession>
<evidence type="ECO:0000313" key="2">
    <source>
        <dbReference type="EMBL" id="KRK84742.1"/>
    </source>
</evidence>
<organism evidence="2 3">
    <name type="scientific">Companilactobacillus bobalius DSM 19674</name>
    <dbReference type="NCBI Taxonomy" id="1423788"/>
    <lineage>
        <taxon>Bacteria</taxon>
        <taxon>Bacillati</taxon>
        <taxon>Bacillota</taxon>
        <taxon>Bacilli</taxon>
        <taxon>Lactobacillales</taxon>
        <taxon>Lactobacillaceae</taxon>
        <taxon>Companilactobacillus</taxon>
        <taxon>Companilactobacillus bobalius</taxon>
    </lineage>
</organism>
<proteinExistence type="predicted"/>
<evidence type="ECO:0000259" key="1">
    <source>
        <dbReference type="Pfam" id="PF13614"/>
    </source>
</evidence>
<dbReference type="STRING" id="1423788.FC78_GL000024"/>
<dbReference type="EMBL" id="AZDY01000006">
    <property type="protein sequence ID" value="KRK84742.1"/>
    <property type="molecule type" value="Genomic_DNA"/>
</dbReference>
<comment type="caution">
    <text evidence="2">The sequence shown here is derived from an EMBL/GenBank/DDBJ whole genome shotgun (WGS) entry which is preliminary data.</text>
</comment>
<dbReference type="Pfam" id="PF13614">
    <property type="entry name" value="AAA_31"/>
    <property type="match status" value="1"/>
</dbReference>
<dbReference type="PATRIC" id="fig|1423788.3.peg.29"/>
<dbReference type="InterPro" id="IPR050678">
    <property type="entry name" value="DNA_Partitioning_ATPase"/>
</dbReference>
<feature type="domain" description="AAA" evidence="1">
    <location>
        <begin position="21"/>
        <end position="194"/>
    </location>
</feature>
<dbReference type="PANTHER" id="PTHR13696">
    <property type="entry name" value="P-LOOP CONTAINING NUCLEOSIDE TRIPHOSPHATE HYDROLASE"/>
    <property type="match status" value="1"/>
</dbReference>
<dbReference type="CDD" id="cd02042">
    <property type="entry name" value="ParAB_family"/>
    <property type="match status" value="1"/>
</dbReference>
<reference evidence="2 3" key="1">
    <citation type="journal article" date="2015" name="Genome Announc.">
        <title>Expanding the biotechnology potential of lactobacilli through comparative genomics of 213 strains and associated genera.</title>
        <authorList>
            <person name="Sun Z."/>
            <person name="Harris H.M."/>
            <person name="McCann A."/>
            <person name="Guo C."/>
            <person name="Argimon S."/>
            <person name="Zhang W."/>
            <person name="Yang X."/>
            <person name="Jeffery I.B."/>
            <person name="Cooney J.C."/>
            <person name="Kagawa T.F."/>
            <person name="Liu W."/>
            <person name="Song Y."/>
            <person name="Salvetti E."/>
            <person name="Wrobel A."/>
            <person name="Rasinkangas P."/>
            <person name="Parkhill J."/>
            <person name="Rea M.C."/>
            <person name="O'Sullivan O."/>
            <person name="Ritari J."/>
            <person name="Douillard F.P."/>
            <person name="Paul Ross R."/>
            <person name="Yang R."/>
            <person name="Briner A.E."/>
            <person name="Felis G.E."/>
            <person name="de Vos W.M."/>
            <person name="Barrangou R."/>
            <person name="Klaenhammer T.R."/>
            <person name="Caufield P.W."/>
            <person name="Cui Y."/>
            <person name="Zhang H."/>
            <person name="O'Toole P.W."/>
        </authorList>
    </citation>
    <scope>NUCLEOTIDE SEQUENCE [LARGE SCALE GENOMIC DNA]</scope>
    <source>
        <strain evidence="2 3">DSM 19674</strain>
    </source>
</reference>
<dbReference type="SUPFAM" id="SSF52540">
    <property type="entry name" value="P-loop containing nucleoside triphosphate hydrolases"/>
    <property type="match status" value="1"/>
</dbReference>
<protein>
    <submittedName>
        <fullName evidence="2">Rep63B</fullName>
    </submittedName>
</protein>
<dbReference type="NCBIfam" id="NF041283">
    <property type="entry name" value="PrgP"/>
    <property type="match status" value="1"/>
</dbReference>
<sequence>MVYYICSRSILMREVLSMTYVIALSNQKGGVGKTTNNVMFAITLATVFHKKVLHIDMDLQANSTFMLGMTFNKSNWPASITRCLNDKDLSKGITHLTENLDAIAGDSDFRNWGTWVADHIKGVHERTFYFKKLLDKIKDDYDFIFIDTPPATDIKVDNIMVATDYVIVVQETKRFAFEGSKELTNTYLQTLYDDFSDEINVQVAGILLVMLDKTHTVEQLIVDKTVKYFGKQNIFNAIIKSHLRLENYGEYGVQFEDYHDRAMFALFSDLYAELMERIDQFESKGDIADDYVYTPKYLNGKKLTPLGKEISADGLD</sequence>
<dbReference type="InterPro" id="IPR025669">
    <property type="entry name" value="AAA_dom"/>
</dbReference>